<sequence>MKEGNESELKVAEFLLKIKAVQLNPENPFTWASGWKSPIYCDNRKILSHHSIRTYVRQEMVKKIEAEFSQPDCIAGVATGGIPLGVLVAQELGLPFVYIRSKAKEHGAKKRIEGEIHEGAKVIVIEDLISTGNSSLSAVEALRDENVDVRGLVAVFDYGFELAKKNFKAHECKYFSLCNYETLIHQAIETNYIRPEQKETLMEWRMSPDNWKGK</sequence>
<reference evidence="8 9" key="1">
    <citation type="submission" date="2019-08" db="EMBL/GenBank/DDBJ databases">
        <title>Genome of Luteibaculum oceani JCM 18817.</title>
        <authorList>
            <person name="Bowman J.P."/>
        </authorList>
    </citation>
    <scope>NUCLEOTIDE SEQUENCE [LARGE SCALE GENOMIC DNA]</scope>
    <source>
        <strain evidence="8 9">JCM 18817</strain>
    </source>
</reference>
<gene>
    <name evidence="6" type="primary">pyrE</name>
    <name evidence="8" type="ORF">FRX97_04330</name>
</gene>
<dbReference type="EMBL" id="VORB01000003">
    <property type="protein sequence ID" value="TXC81749.1"/>
    <property type="molecule type" value="Genomic_DNA"/>
</dbReference>
<proteinExistence type="inferred from homology"/>
<dbReference type="GO" id="GO:0004588">
    <property type="term" value="F:orotate phosphoribosyltransferase activity"/>
    <property type="evidence" value="ECO:0007669"/>
    <property type="project" value="UniProtKB-UniRule"/>
</dbReference>
<keyword evidence="5 6" id="KW-0665">Pyrimidine biosynthesis</keyword>
<keyword evidence="4 6" id="KW-0808">Transferase</keyword>
<dbReference type="InterPro" id="IPR004467">
    <property type="entry name" value="Or_phspho_trans_dom"/>
</dbReference>
<accession>A0A5C6V9A4</accession>
<dbReference type="AlphaFoldDB" id="A0A5C6V9A4"/>
<comment type="caution">
    <text evidence="8">The sequence shown here is derived from an EMBL/GenBank/DDBJ whole genome shotgun (WGS) entry which is preliminary data.</text>
</comment>
<dbReference type="GO" id="GO:0044205">
    <property type="term" value="P:'de novo' UMP biosynthetic process"/>
    <property type="evidence" value="ECO:0007669"/>
    <property type="project" value="UniProtKB-UniRule"/>
</dbReference>
<evidence type="ECO:0000256" key="6">
    <source>
        <dbReference type="HAMAP-Rule" id="MF_01208"/>
    </source>
</evidence>
<evidence type="ECO:0000256" key="5">
    <source>
        <dbReference type="ARBA" id="ARBA00022975"/>
    </source>
</evidence>
<feature type="binding site" description="in other chain" evidence="6">
    <location>
        <begin position="126"/>
        <end position="134"/>
    </location>
    <ligand>
        <name>5-phospho-alpha-D-ribose 1-diphosphate</name>
        <dbReference type="ChEBI" id="CHEBI:58017"/>
        <note>ligand shared between dimeric partners</note>
    </ligand>
</feature>
<evidence type="ECO:0000256" key="3">
    <source>
        <dbReference type="ARBA" id="ARBA00022676"/>
    </source>
</evidence>
<dbReference type="InterPro" id="IPR023031">
    <property type="entry name" value="OPRT"/>
</dbReference>
<dbReference type="HAMAP" id="MF_01208">
    <property type="entry name" value="PyrE"/>
    <property type="match status" value="1"/>
</dbReference>
<dbReference type="GO" id="GO:0000287">
    <property type="term" value="F:magnesium ion binding"/>
    <property type="evidence" value="ECO:0007669"/>
    <property type="project" value="UniProtKB-UniRule"/>
</dbReference>
<evidence type="ECO:0000313" key="9">
    <source>
        <dbReference type="Proteomes" id="UP000321168"/>
    </source>
</evidence>
<dbReference type="PANTHER" id="PTHR19278:SF9">
    <property type="entry name" value="URIDINE 5'-MONOPHOSPHATE SYNTHASE"/>
    <property type="match status" value="1"/>
</dbReference>
<evidence type="ECO:0000259" key="7">
    <source>
        <dbReference type="Pfam" id="PF00156"/>
    </source>
</evidence>
<dbReference type="NCBIfam" id="TIGR00336">
    <property type="entry name" value="pyrE"/>
    <property type="match status" value="1"/>
</dbReference>
<feature type="binding site" evidence="6">
    <location>
        <position position="130"/>
    </location>
    <ligand>
        <name>orotate</name>
        <dbReference type="ChEBI" id="CHEBI:30839"/>
    </ligand>
</feature>
<keyword evidence="3 6" id="KW-0328">Glycosyltransferase</keyword>
<comment type="subunit">
    <text evidence="6">Homodimer.</text>
</comment>
<evidence type="ECO:0000256" key="2">
    <source>
        <dbReference type="ARBA" id="ARBA00011971"/>
    </source>
</evidence>
<comment type="caution">
    <text evidence="6">Lacks conserved residue(s) required for the propagation of feature annotation.</text>
</comment>
<protein>
    <recommendedName>
        <fullName evidence="2 6">Orotate phosphoribosyltransferase</fullName>
        <shortName evidence="6">OPRT</shortName>
        <shortName evidence="6">OPRTase</shortName>
        <ecNumber evidence="2 6">2.4.2.10</ecNumber>
    </recommendedName>
</protein>
<feature type="binding site" evidence="6">
    <location>
        <position position="100"/>
    </location>
    <ligand>
        <name>5-phospho-alpha-D-ribose 1-diphosphate</name>
        <dbReference type="ChEBI" id="CHEBI:58017"/>
        <note>ligand shared between dimeric partners</note>
    </ligand>
</feature>
<feature type="binding site" evidence="6">
    <location>
        <position position="104"/>
    </location>
    <ligand>
        <name>5-phospho-alpha-D-ribose 1-diphosphate</name>
        <dbReference type="ChEBI" id="CHEBI:58017"/>
        <note>ligand shared between dimeric partners</note>
    </ligand>
</feature>
<keyword evidence="6" id="KW-0460">Magnesium</keyword>
<evidence type="ECO:0000256" key="4">
    <source>
        <dbReference type="ARBA" id="ARBA00022679"/>
    </source>
</evidence>
<dbReference type="Pfam" id="PF00156">
    <property type="entry name" value="Pribosyltran"/>
    <property type="match status" value="1"/>
</dbReference>
<dbReference type="GO" id="GO:0019856">
    <property type="term" value="P:pyrimidine nucleobase biosynthetic process"/>
    <property type="evidence" value="ECO:0007669"/>
    <property type="project" value="TreeGrafter"/>
</dbReference>
<organism evidence="8 9">
    <name type="scientific">Luteibaculum oceani</name>
    <dbReference type="NCBI Taxonomy" id="1294296"/>
    <lineage>
        <taxon>Bacteria</taxon>
        <taxon>Pseudomonadati</taxon>
        <taxon>Bacteroidota</taxon>
        <taxon>Flavobacteriia</taxon>
        <taxon>Flavobacteriales</taxon>
        <taxon>Luteibaculaceae</taxon>
        <taxon>Luteibaculum</taxon>
    </lineage>
</organism>
<comment type="cofactor">
    <cofactor evidence="6">
        <name>Mg(2+)</name>
        <dbReference type="ChEBI" id="CHEBI:18420"/>
    </cofactor>
</comment>
<dbReference type="RefSeq" id="WP_147013759.1">
    <property type="nucleotide sequence ID" value="NZ_VORB01000003.1"/>
</dbReference>
<dbReference type="OrthoDB" id="9802134at2"/>
<dbReference type="InterPro" id="IPR000836">
    <property type="entry name" value="PRTase_dom"/>
</dbReference>
<feature type="domain" description="Phosphoribosyltransferase" evidence="7">
    <location>
        <begin position="52"/>
        <end position="172"/>
    </location>
</feature>
<dbReference type="EC" id="2.4.2.10" evidence="2 6"/>
<comment type="pathway">
    <text evidence="1 6">Pyrimidine metabolism; UMP biosynthesis via de novo pathway; UMP from orotate: step 1/2.</text>
</comment>
<dbReference type="Gene3D" id="3.40.50.2020">
    <property type="match status" value="1"/>
</dbReference>
<name>A0A5C6V9A4_9FLAO</name>
<feature type="binding site" evidence="6">
    <location>
        <position position="106"/>
    </location>
    <ligand>
        <name>5-phospho-alpha-D-ribose 1-diphosphate</name>
        <dbReference type="ChEBI" id="CHEBI:58017"/>
        <note>ligand shared between dimeric partners</note>
    </ligand>
</feature>
<dbReference type="CDD" id="cd06223">
    <property type="entry name" value="PRTases_typeI"/>
    <property type="match status" value="1"/>
</dbReference>
<dbReference type="PANTHER" id="PTHR19278">
    <property type="entry name" value="OROTATE PHOSPHORIBOSYLTRANSFERASE"/>
    <property type="match status" value="1"/>
</dbReference>
<dbReference type="InterPro" id="IPR029057">
    <property type="entry name" value="PRTase-like"/>
</dbReference>
<dbReference type="SUPFAM" id="SSF53271">
    <property type="entry name" value="PRTase-like"/>
    <property type="match status" value="1"/>
</dbReference>
<comment type="similarity">
    <text evidence="6">Belongs to the purine/pyrimidine phosphoribosyltransferase family. PyrE subfamily.</text>
</comment>
<dbReference type="Proteomes" id="UP000321168">
    <property type="component" value="Unassembled WGS sequence"/>
</dbReference>
<evidence type="ECO:0000313" key="8">
    <source>
        <dbReference type="EMBL" id="TXC81749.1"/>
    </source>
</evidence>
<keyword evidence="9" id="KW-1185">Reference proteome</keyword>
<comment type="function">
    <text evidence="6">Catalyzes the transfer of a ribosyl phosphate group from 5-phosphoribose 1-diphosphate to orotate, leading to the formation of orotidine monophosphate (OMP).</text>
</comment>
<evidence type="ECO:0000256" key="1">
    <source>
        <dbReference type="ARBA" id="ARBA00004889"/>
    </source>
</evidence>
<dbReference type="UniPathway" id="UPA00070">
    <property type="reaction ID" value="UER00119"/>
</dbReference>
<comment type="catalytic activity">
    <reaction evidence="6">
        <text>orotidine 5'-phosphate + diphosphate = orotate + 5-phospho-alpha-D-ribose 1-diphosphate</text>
        <dbReference type="Rhea" id="RHEA:10380"/>
        <dbReference type="ChEBI" id="CHEBI:30839"/>
        <dbReference type="ChEBI" id="CHEBI:33019"/>
        <dbReference type="ChEBI" id="CHEBI:57538"/>
        <dbReference type="ChEBI" id="CHEBI:58017"/>
        <dbReference type="EC" id="2.4.2.10"/>
    </reaction>
</comment>